<dbReference type="InterPro" id="IPR007742">
    <property type="entry name" value="NosD_dom"/>
</dbReference>
<dbReference type="SMART" id="SM00710">
    <property type="entry name" value="PbH1"/>
    <property type="match status" value="6"/>
</dbReference>
<dbReference type="InterPro" id="IPR006626">
    <property type="entry name" value="PbH1"/>
</dbReference>
<reference evidence="2 3" key="1">
    <citation type="submission" date="2023-08" db="EMBL/GenBank/DDBJ databases">
        <authorList>
            <person name="Sharma P."/>
            <person name="Verma V."/>
            <person name="Mohan M.K."/>
            <person name="Dubey A.K."/>
        </authorList>
    </citation>
    <scope>NUCLEOTIDE SEQUENCE [LARGE SCALE GENOMIC DNA]</scope>
    <source>
        <strain evidence="2 3">ADP4</strain>
    </source>
</reference>
<name>A0ABU7WT99_9ACTN</name>
<dbReference type="Gene3D" id="2.160.20.10">
    <property type="entry name" value="Single-stranded right-handed beta-helix, Pectin lyase-like"/>
    <property type="match status" value="1"/>
</dbReference>
<protein>
    <recommendedName>
        <fullName evidence="1">Periplasmic copper-binding protein NosD beta helix domain-containing protein</fullName>
    </recommendedName>
</protein>
<dbReference type="InterPro" id="IPR011050">
    <property type="entry name" value="Pectin_lyase_fold/virulence"/>
</dbReference>
<evidence type="ECO:0000313" key="2">
    <source>
        <dbReference type="EMBL" id="MEF3114721.1"/>
    </source>
</evidence>
<accession>A0ABU7WT99</accession>
<feature type="domain" description="Periplasmic copper-binding protein NosD beta helix" evidence="1">
    <location>
        <begin position="338"/>
        <end position="415"/>
    </location>
</feature>
<keyword evidence="3" id="KW-1185">Reference proteome</keyword>
<dbReference type="InterPro" id="IPR012334">
    <property type="entry name" value="Pectin_lyas_fold"/>
</dbReference>
<proteinExistence type="predicted"/>
<evidence type="ECO:0000259" key="1">
    <source>
        <dbReference type="Pfam" id="PF05048"/>
    </source>
</evidence>
<dbReference type="RefSeq" id="WP_331787095.1">
    <property type="nucleotide sequence ID" value="NZ_JAVFKM010000007.1"/>
</dbReference>
<dbReference type="EMBL" id="JAVFKM010000007">
    <property type="protein sequence ID" value="MEF3114721.1"/>
    <property type="molecule type" value="Genomic_DNA"/>
</dbReference>
<sequence length="418" mass="44343">MAAVAGAATVALRCLTFPAARRNHAGMTDTGKWNFVDHFGADPQGLIDAAALLQHAVTTICDAGGGTLVIPPGRYRMHSTGTVVPDSGNLTVIAHGAHIFRSDTSTIDTLWGGGFSHDGYNGASNISIHGGLWDGGAGNPRPLDMFAFCSAENILYADLVVENIPDWHAIEFHGIRNGTARNCVFRRFKATTPTRFFSEAIEVQEAPDGTHSSGIVVDGCTADGYGALVGTHTATFPGRFHDGLRVVNNRITNAKNYAVRAHNWRHAVIANNIIEDCNSGIQVQVDPAAQYRSWFWSQTEDIIIAHNVLTHTGLQQQPGQGPRYATIGVYGMADTPMENVVVTGNIIRDWASANGIALQYVHEGVVTGNVVKYSQGGDGTAILFTSCSGGTATGNNIRYAGSGVVGAEVSAGNRISLR</sequence>
<dbReference type="Proteomes" id="UP001348265">
    <property type="component" value="Unassembled WGS sequence"/>
</dbReference>
<dbReference type="SUPFAM" id="SSF51126">
    <property type="entry name" value="Pectin lyase-like"/>
    <property type="match status" value="1"/>
</dbReference>
<comment type="caution">
    <text evidence="2">The sequence shown here is derived from an EMBL/GenBank/DDBJ whole genome shotgun (WGS) entry which is preliminary data.</text>
</comment>
<evidence type="ECO:0000313" key="3">
    <source>
        <dbReference type="Proteomes" id="UP001348265"/>
    </source>
</evidence>
<gene>
    <name evidence="2" type="ORF">RB636_16250</name>
</gene>
<organism evidence="2 3">
    <name type="scientific">Streptomyces chrestomyceticus</name>
    <dbReference type="NCBI Taxonomy" id="68185"/>
    <lineage>
        <taxon>Bacteria</taxon>
        <taxon>Bacillati</taxon>
        <taxon>Actinomycetota</taxon>
        <taxon>Actinomycetes</taxon>
        <taxon>Kitasatosporales</taxon>
        <taxon>Streptomycetaceae</taxon>
        <taxon>Streptomyces</taxon>
    </lineage>
</organism>
<dbReference type="Pfam" id="PF05048">
    <property type="entry name" value="NosD"/>
    <property type="match status" value="1"/>
</dbReference>